<name>A0A3B8DJF7_9CAUD</name>
<accession>A0A3B8DJF7</accession>
<keyword evidence="2" id="KW-1185">Reference proteome</keyword>
<sequence>MITKPALHRVQDLGAQMAVLYSLDELKRDVSAYLELFQMQLDAAEDDDLHLASSIGKSMRKLREKHDAEKWARELHRQYTANDF</sequence>
<dbReference type="Proteomes" id="UP000279491">
    <property type="component" value="Segment"/>
</dbReference>
<gene>
    <name evidence="1" type="ORF">CS01_036</name>
</gene>
<evidence type="ECO:0000313" key="2">
    <source>
        <dbReference type="Proteomes" id="UP000279491"/>
    </source>
</evidence>
<protein>
    <submittedName>
        <fullName evidence="1">Uncharacterized protein</fullName>
    </submittedName>
</protein>
<proteinExistence type="predicted"/>
<evidence type="ECO:0000313" key="1">
    <source>
        <dbReference type="EMBL" id="AYJ73324.1"/>
    </source>
</evidence>
<organism evidence="1">
    <name type="scientific">Cronobacter phage CS01</name>
    <dbReference type="NCBI Taxonomy" id="2496544"/>
    <lineage>
        <taxon>Viruses</taxon>
        <taxon>Duplodnaviria</taxon>
        <taxon>Heunggongvirae</taxon>
        <taxon>Uroviricota</taxon>
        <taxon>Caudoviricetes</taxon>
        <taxon>Drexlerviridae</taxon>
        <taxon>Kyungwonvirus</taxon>
        <taxon>Kyungwonvirus CS01</taxon>
    </lineage>
</organism>
<reference evidence="1" key="1">
    <citation type="submission" date="2018-09" db="EMBL/GenBank/DDBJ databases">
        <title>Genome Analysis and Characterisation of Bacteriophage CS01 Active against Cronobacter sakazakii.</title>
        <authorList>
            <person name="Kim G.-H."/>
            <person name="Kim J."/>
            <person name="Yoon S.-S."/>
        </authorList>
    </citation>
    <scope>NUCLEOTIDE SEQUENCE [LARGE SCALE GENOMIC DNA]</scope>
</reference>
<dbReference type="EMBL" id="MH845412">
    <property type="protein sequence ID" value="AYJ73324.1"/>
    <property type="molecule type" value="Genomic_DNA"/>
</dbReference>